<evidence type="ECO:0000256" key="6">
    <source>
        <dbReference type="SAM" id="MobiDB-lite"/>
    </source>
</evidence>
<dbReference type="InterPro" id="IPR018617">
    <property type="entry name" value="Ima1_N"/>
</dbReference>
<comment type="subcellular location">
    <subcellularLocation>
        <location evidence="1">Nucleus inner membrane</location>
        <topology evidence="1">Multi-pass membrane protein</topology>
    </subcellularLocation>
</comment>
<evidence type="ECO:0000313" key="9">
    <source>
        <dbReference type="Proteomes" id="UP001187682"/>
    </source>
</evidence>
<accession>A0AAE8SW29</accession>
<feature type="region of interest" description="Disordered" evidence="6">
    <location>
        <begin position="474"/>
        <end position="560"/>
    </location>
</feature>
<keyword evidence="2" id="KW-0812">Transmembrane</keyword>
<dbReference type="InterPro" id="IPR042321">
    <property type="entry name" value="Ima1"/>
</dbReference>
<dbReference type="EMBL" id="ONZQ02000008">
    <property type="protein sequence ID" value="SPO03330.1"/>
    <property type="molecule type" value="Genomic_DNA"/>
</dbReference>
<keyword evidence="5" id="KW-0539">Nucleus</keyword>
<evidence type="ECO:0000259" key="7">
    <source>
        <dbReference type="Pfam" id="PF09779"/>
    </source>
</evidence>
<feature type="compositionally biased region" description="Polar residues" evidence="6">
    <location>
        <begin position="414"/>
        <end position="428"/>
    </location>
</feature>
<gene>
    <name evidence="8" type="ORF">DNG_06012</name>
</gene>
<evidence type="ECO:0000256" key="3">
    <source>
        <dbReference type="ARBA" id="ARBA00022989"/>
    </source>
</evidence>
<name>A0AAE8SW29_9PEZI</name>
<dbReference type="GO" id="GO:0005637">
    <property type="term" value="C:nuclear inner membrane"/>
    <property type="evidence" value="ECO:0007669"/>
    <property type="project" value="UniProtKB-SubCell"/>
</dbReference>
<evidence type="ECO:0000256" key="4">
    <source>
        <dbReference type="ARBA" id="ARBA00023136"/>
    </source>
</evidence>
<keyword evidence="9" id="KW-1185">Reference proteome</keyword>
<evidence type="ECO:0000256" key="1">
    <source>
        <dbReference type="ARBA" id="ARBA00004473"/>
    </source>
</evidence>
<keyword evidence="4" id="KW-0472">Membrane</keyword>
<dbReference type="PANTHER" id="PTHR28538">
    <property type="entry name" value="INTEGRAL INNER NUCLEAR MEMBRANE PROTEIN IMA1"/>
    <property type="match status" value="1"/>
</dbReference>
<protein>
    <recommendedName>
        <fullName evidence="7">Ima1 N-terminal domain-containing protein</fullName>
    </recommendedName>
</protein>
<sequence>MELRYDGVIRNFLCLHCDATNYLDENGDITDPPVATTAASPQRTQYAIQHSTSPEARSPTQSIFCDECLKNQHLYTASLAQYFPDDPDDPESPRLERKYYKFRATLEERYPQICAECEPRVLGKLDAAGYVAKTDYLRRVMERNRARKTSPRRRTLLGLADGVGRWLWWGSLALQLLWHMRASLELLSNNLPLGEQGGWLPVILGAGEQVTRFLPSTDRLIRLALQVTVLGIWWNPKLPQIVRGFSRPVLGLSRWYAFQALLVLSRYLFPRVVQLEVEQSEEMTAQFAIHAFMAGLVCYVYVLAGRCIRMDTAPLFAPADVSALRPKTSRPSQGIKKGGNASAQNLSDVLDDILNTPSAGRGNRVDDSPLSSPLPPLRLNTQTVPQRDSQPQYSDEMEWSPTTSPPPAFKDFGTTKTQPFGQPQSHGDQPQRPFWAKIPPAPKAPAHRQYNPVPRAEEAIKRDRQLFTARFGGAKINGASDNSEEGSRVDFAQPSFFPPIGGGDPRNSLADMLGSSFSLSQEDDEAESPSENPGTRRENPFARRRPAPAGSARTGVSPGQRSRTVDAAFLVAVLGLWIYAAQNPGTAGSQMMKASLAMGALHVVRVAVDTAKGGLPAGGLIGLALCLAELGAVGYLSARVWAGESCKGCFEEGLLTMAGLLGHQLWATLS</sequence>
<evidence type="ECO:0000313" key="8">
    <source>
        <dbReference type="EMBL" id="SPO03330.1"/>
    </source>
</evidence>
<dbReference type="AlphaFoldDB" id="A0AAE8SW29"/>
<keyword evidence="3" id="KW-1133">Transmembrane helix</keyword>
<dbReference type="Proteomes" id="UP001187682">
    <property type="component" value="Unassembled WGS sequence"/>
</dbReference>
<reference evidence="8" key="1">
    <citation type="submission" date="2018-03" db="EMBL/GenBank/DDBJ databases">
        <authorList>
            <person name="Guldener U."/>
        </authorList>
    </citation>
    <scope>NUCLEOTIDE SEQUENCE</scope>
</reference>
<dbReference type="GO" id="GO:0034506">
    <property type="term" value="C:chromosome, centromeric core domain"/>
    <property type="evidence" value="ECO:0007669"/>
    <property type="project" value="TreeGrafter"/>
</dbReference>
<feature type="domain" description="Ima1 N-terminal" evidence="7">
    <location>
        <begin position="5"/>
        <end position="121"/>
    </location>
</feature>
<proteinExistence type="predicted"/>
<evidence type="ECO:0000256" key="5">
    <source>
        <dbReference type="ARBA" id="ARBA00023242"/>
    </source>
</evidence>
<feature type="region of interest" description="Disordered" evidence="6">
    <location>
        <begin position="353"/>
        <end position="450"/>
    </location>
</feature>
<organism evidence="8 9">
    <name type="scientific">Cephalotrichum gorgonifer</name>
    <dbReference type="NCBI Taxonomy" id="2041049"/>
    <lineage>
        <taxon>Eukaryota</taxon>
        <taxon>Fungi</taxon>
        <taxon>Dikarya</taxon>
        <taxon>Ascomycota</taxon>
        <taxon>Pezizomycotina</taxon>
        <taxon>Sordariomycetes</taxon>
        <taxon>Hypocreomycetidae</taxon>
        <taxon>Microascales</taxon>
        <taxon>Microascaceae</taxon>
        <taxon>Cephalotrichum</taxon>
    </lineage>
</organism>
<dbReference type="GO" id="GO:0034992">
    <property type="term" value="C:microtubule organizing center attachment site"/>
    <property type="evidence" value="ECO:0007669"/>
    <property type="project" value="TreeGrafter"/>
</dbReference>
<dbReference type="PANTHER" id="PTHR28538:SF1">
    <property type="entry name" value="INTEGRAL INNER NUCLEAR MEMBRANE PROTEIN IMA1"/>
    <property type="match status" value="1"/>
</dbReference>
<feature type="compositionally biased region" description="Polar residues" evidence="6">
    <location>
        <begin position="379"/>
        <end position="393"/>
    </location>
</feature>
<dbReference type="GO" id="GO:0071765">
    <property type="term" value="P:nuclear inner membrane organization"/>
    <property type="evidence" value="ECO:0007669"/>
    <property type="project" value="InterPro"/>
</dbReference>
<evidence type="ECO:0000256" key="2">
    <source>
        <dbReference type="ARBA" id="ARBA00022692"/>
    </source>
</evidence>
<comment type="caution">
    <text evidence="8">The sequence shown here is derived from an EMBL/GenBank/DDBJ whole genome shotgun (WGS) entry which is preliminary data.</text>
</comment>
<dbReference type="Pfam" id="PF09779">
    <property type="entry name" value="Ima1_N"/>
    <property type="match status" value="1"/>
</dbReference>
<dbReference type="GO" id="GO:0044732">
    <property type="term" value="C:mitotic spindle pole body"/>
    <property type="evidence" value="ECO:0007669"/>
    <property type="project" value="TreeGrafter"/>
</dbReference>